<dbReference type="Pfam" id="PF00561">
    <property type="entry name" value="Abhydrolase_1"/>
    <property type="match status" value="1"/>
</dbReference>
<dbReference type="RefSeq" id="XP_013245320.1">
    <property type="nucleotide sequence ID" value="XM_013389866.1"/>
</dbReference>
<keyword evidence="3" id="KW-1185">Reference proteome</keyword>
<evidence type="ECO:0000313" key="3">
    <source>
        <dbReference type="Proteomes" id="UP000027361"/>
    </source>
</evidence>
<organism evidence="2 3">
    <name type="scientific">Tilletiaria anomala (strain ATCC 24038 / CBS 436.72 / UBC 951)</name>
    <dbReference type="NCBI Taxonomy" id="1037660"/>
    <lineage>
        <taxon>Eukaryota</taxon>
        <taxon>Fungi</taxon>
        <taxon>Dikarya</taxon>
        <taxon>Basidiomycota</taxon>
        <taxon>Ustilaginomycotina</taxon>
        <taxon>Exobasidiomycetes</taxon>
        <taxon>Georgefischeriales</taxon>
        <taxon>Tilletiariaceae</taxon>
        <taxon>Tilletiaria</taxon>
    </lineage>
</organism>
<dbReference type="EMBL" id="JMSN01000010">
    <property type="protein sequence ID" value="KDN52480.1"/>
    <property type="molecule type" value="Genomic_DNA"/>
</dbReference>
<accession>A0A066WPC8</accession>
<dbReference type="OMA" id="GGNCLYP"/>
<comment type="caution">
    <text evidence="2">The sequence shown here is derived from an EMBL/GenBank/DDBJ whole genome shotgun (WGS) entry which is preliminary data.</text>
</comment>
<dbReference type="InterPro" id="IPR000073">
    <property type="entry name" value="AB_hydrolase_1"/>
</dbReference>
<name>A0A066WPC8_TILAU</name>
<dbReference type="OrthoDB" id="1743579at2759"/>
<dbReference type="Proteomes" id="UP000027361">
    <property type="component" value="Unassembled WGS sequence"/>
</dbReference>
<dbReference type="HOGENOM" id="CLU_034763_2_0_1"/>
<dbReference type="SUPFAM" id="SSF53474">
    <property type="entry name" value="alpha/beta-Hydrolases"/>
    <property type="match status" value="1"/>
</dbReference>
<feature type="non-terminal residue" evidence="2">
    <location>
        <position position="1"/>
    </location>
</feature>
<dbReference type="GeneID" id="25262289"/>
<evidence type="ECO:0000259" key="1">
    <source>
        <dbReference type="Pfam" id="PF00561"/>
    </source>
</evidence>
<gene>
    <name evidence="2" type="ORF">K437DRAFT_220589</name>
</gene>
<dbReference type="InterPro" id="IPR029058">
    <property type="entry name" value="AB_hydrolase_fold"/>
</dbReference>
<dbReference type="InParanoid" id="A0A066WPC8"/>
<sequence length="278" mass="30002">LHLQGFDASYWNIQGPGVPEDQYSYVYAAAEQGISTFRYDRLGTGDSEKPIDGVNVVQGQTEVGILLSFLNSIKNSDVIGGQKWNKTLLVGHSYGSAQSNAASLSRPDLIDGLILTGFTTFQEGLGYYVLSANYEQASLIFPERLANATSNYLVTATPYSAQINFNVPAYVTNDAVALVRSTEQPVTQGAFFTLGSLVGPSNFTGPVQVLTSDNDFVFTFRSSNATNIVAETATSLYPQSKNATFYVPKGPGHGLNYHVQAPQIYQEMLSFASANDLA</sequence>
<dbReference type="STRING" id="1037660.A0A066WPC8"/>
<dbReference type="AlphaFoldDB" id="A0A066WPC8"/>
<feature type="domain" description="AB hydrolase-1" evidence="1">
    <location>
        <begin position="15"/>
        <end position="154"/>
    </location>
</feature>
<proteinExistence type="predicted"/>
<reference evidence="2 3" key="1">
    <citation type="submission" date="2014-05" db="EMBL/GenBank/DDBJ databases">
        <title>Draft genome sequence of a rare smut relative, Tilletiaria anomala UBC 951.</title>
        <authorList>
            <consortium name="DOE Joint Genome Institute"/>
            <person name="Toome M."/>
            <person name="Kuo A."/>
            <person name="Henrissat B."/>
            <person name="Lipzen A."/>
            <person name="Tritt A."/>
            <person name="Yoshinaga Y."/>
            <person name="Zane M."/>
            <person name="Barry K."/>
            <person name="Grigoriev I.V."/>
            <person name="Spatafora J.W."/>
            <person name="Aimea M.C."/>
        </authorList>
    </citation>
    <scope>NUCLEOTIDE SEQUENCE [LARGE SCALE GENOMIC DNA]</scope>
    <source>
        <strain evidence="2 3">UBC 951</strain>
    </source>
</reference>
<dbReference type="Gene3D" id="3.40.50.1820">
    <property type="entry name" value="alpha/beta hydrolase"/>
    <property type="match status" value="1"/>
</dbReference>
<protein>
    <recommendedName>
        <fullName evidence="1">AB hydrolase-1 domain-containing protein</fullName>
    </recommendedName>
</protein>
<evidence type="ECO:0000313" key="2">
    <source>
        <dbReference type="EMBL" id="KDN52480.1"/>
    </source>
</evidence>